<protein>
    <submittedName>
        <fullName evidence="1">Phosphoglycolate phosphatase</fullName>
        <ecNumber evidence="1">3.1.3.18</ecNumber>
    </submittedName>
</protein>
<dbReference type="AlphaFoldDB" id="A0A923IZD4"/>
<dbReference type="GO" id="GO:0008967">
    <property type="term" value="F:phosphoglycolate phosphatase activity"/>
    <property type="evidence" value="ECO:0007669"/>
    <property type="project" value="UniProtKB-EC"/>
</dbReference>
<reference evidence="1" key="1">
    <citation type="submission" date="2020-08" db="EMBL/GenBank/DDBJ databases">
        <title>Sequencing the genomes of 1000 actinobacteria strains.</title>
        <authorList>
            <person name="Klenk H.-P."/>
        </authorList>
    </citation>
    <scope>NUCLEOTIDE SEQUENCE</scope>
    <source>
        <strain evidence="1">DSM 10695</strain>
    </source>
</reference>
<dbReference type="Gene3D" id="3.40.50.1000">
    <property type="entry name" value="HAD superfamily/HAD-like"/>
    <property type="match status" value="1"/>
</dbReference>
<organism evidence="1 2">
    <name type="scientific">Schaalia hyovaginalis</name>
    <dbReference type="NCBI Taxonomy" id="29316"/>
    <lineage>
        <taxon>Bacteria</taxon>
        <taxon>Bacillati</taxon>
        <taxon>Actinomycetota</taxon>
        <taxon>Actinomycetes</taxon>
        <taxon>Actinomycetales</taxon>
        <taxon>Actinomycetaceae</taxon>
        <taxon>Schaalia</taxon>
    </lineage>
</organism>
<comment type="caution">
    <text evidence="1">The sequence shown here is derived from an EMBL/GenBank/DDBJ whole genome shotgun (WGS) entry which is preliminary data.</text>
</comment>
<dbReference type="PANTHER" id="PTHR43434:SF20">
    <property type="entry name" value="5'-NUCLEOTIDASE"/>
    <property type="match status" value="1"/>
</dbReference>
<dbReference type="GO" id="GO:0005829">
    <property type="term" value="C:cytosol"/>
    <property type="evidence" value="ECO:0007669"/>
    <property type="project" value="TreeGrafter"/>
</dbReference>
<proteinExistence type="predicted"/>
<dbReference type="EMBL" id="JACHMK010000001">
    <property type="protein sequence ID" value="MBB6334609.1"/>
    <property type="molecule type" value="Genomic_DNA"/>
</dbReference>
<evidence type="ECO:0000313" key="2">
    <source>
        <dbReference type="Proteomes" id="UP000617426"/>
    </source>
</evidence>
<evidence type="ECO:0000313" key="1">
    <source>
        <dbReference type="EMBL" id="MBB6334609.1"/>
    </source>
</evidence>
<sequence>MSEPWSCVLFDVDGTIVDSAPQVTRAFQLALEEAGLDVPGADRLRRYVGPPLWHSFSDLGYEGDLVAALVKSYRRIYDAMFLDPLPFPGIVELLHRLHAQGLPLATATSKQQYMAAAQLEHLGLTPAFDVIAGATPGPGSTKATVIADALARLDALGADVSRPVLVGDSIWDVEGARTAGVEVIGVSWGYGEDSDLAPCVAVASSVEELGALVGLKETAS</sequence>
<dbReference type="InterPro" id="IPR050155">
    <property type="entry name" value="HAD-like_hydrolase_sf"/>
</dbReference>
<dbReference type="InterPro" id="IPR023214">
    <property type="entry name" value="HAD_sf"/>
</dbReference>
<name>A0A923IZD4_9ACTO</name>
<dbReference type="InterPro" id="IPR036412">
    <property type="entry name" value="HAD-like_sf"/>
</dbReference>
<dbReference type="Gene3D" id="1.10.150.240">
    <property type="entry name" value="Putative phosphatase, domain 2"/>
    <property type="match status" value="1"/>
</dbReference>
<keyword evidence="1" id="KW-0378">Hydrolase</keyword>
<dbReference type="InterPro" id="IPR023198">
    <property type="entry name" value="PGP-like_dom2"/>
</dbReference>
<dbReference type="SFLD" id="SFLDG01129">
    <property type="entry name" value="C1.5:_HAD__Beta-PGM__Phosphata"/>
    <property type="match status" value="1"/>
</dbReference>
<dbReference type="Proteomes" id="UP000617426">
    <property type="component" value="Unassembled WGS sequence"/>
</dbReference>
<dbReference type="GO" id="GO:0004713">
    <property type="term" value="F:protein tyrosine kinase activity"/>
    <property type="evidence" value="ECO:0007669"/>
    <property type="project" value="TreeGrafter"/>
</dbReference>
<gene>
    <name evidence="1" type="ORF">HD592_001174</name>
</gene>
<dbReference type="PANTHER" id="PTHR43434">
    <property type="entry name" value="PHOSPHOGLYCOLATE PHOSPHATASE"/>
    <property type="match status" value="1"/>
</dbReference>
<dbReference type="InterPro" id="IPR041492">
    <property type="entry name" value="HAD_2"/>
</dbReference>
<dbReference type="EC" id="3.1.3.18" evidence="1"/>
<dbReference type="Pfam" id="PF13419">
    <property type="entry name" value="HAD_2"/>
    <property type="match status" value="1"/>
</dbReference>
<dbReference type="RefSeq" id="WP_184452488.1">
    <property type="nucleotide sequence ID" value="NZ_JACHMK010000001.1"/>
</dbReference>
<dbReference type="SFLD" id="SFLDS00003">
    <property type="entry name" value="Haloacid_Dehalogenase"/>
    <property type="match status" value="1"/>
</dbReference>
<accession>A0A923IZD4</accession>
<dbReference type="SUPFAM" id="SSF56784">
    <property type="entry name" value="HAD-like"/>
    <property type="match status" value="1"/>
</dbReference>
<keyword evidence="2" id="KW-1185">Reference proteome</keyword>